<proteinExistence type="predicted"/>
<dbReference type="Proteomes" id="UP000541444">
    <property type="component" value="Unassembled WGS sequence"/>
</dbReference>
<sequence length="264" mass="30525">MSILYPEVEKLIHLRYLDLSGTRFIELPETITNLYNLQTLMLNECYQLCELPQGMGNLVNLRHLEIESTFSLRFLPQGIGRLSSLRSLCKFIVGGGCNIGELKNLNLLQGKLEIMRLEGVTNKDEAKEAEIKNKQYLRDLRLSFKWKDSSETSEVERIEGVLESLEPHGNLNELTIFSYIDSKFPRWMMSGTVLTNLRILSVYRCNCVQLPFLESLERLEIWDMPKVKRIGNEFFLGIDSSNSVQRSLPKLESFVLERVNNLEE</sequence>
<feature type="domain" description="R13L1/DRL21-like LRR repeat region" evidence="1">
    <location>
        <begin position="99"/>
        <end position="220"/>
    </location>
</feature>
<evidence type="ECO:0000313" key="3">
    <source>
        <dbReference type="Proteomes" id="UP000541444"/>
    </source>
</evidence>
<dbReference type="PANTHER" id="PTHR47186:SF30">
    <property type="entry name" value="EF-HAND DOMAIN-CONTAINING PROTEIN"/>
    <property type="match status" value="1"/>
</dbReference>
<dbReference type="EMBL" id="JACGCM010000882">
    <property type="protein sequence ID" value="KAF6164848.1"/>
    <property type="molecule type" value="Genomic_DNA"/>
</dbReference>
<keyword evidence="3" id="KW-1185">Reference proteome</keyword>
<dbReference type="OrthoDB" id="37484at2759"/>
<dbReference type="Pfam" id="PF25019">
    <property type="entry name" value="LRR_R13L1-DRL21"/>
    <property type="match status" value="1"/>
</dbReference>
<dbReference type="AlphaFoldDB" id="A0A7J7NDA5"/>
<protein>
    <recommendedName>
        <fullName evidence="1">R13L1/DRL21-like LRR repeat region domain-containing protein</fullName>
    </recommendedName>
</protein>
<dbReference type="PANTHER" id="PTHR47186">
    <property type="entry name" value="LEUCINE-RICH REPEAT-CONTAINING PROTEIN 57"/>
    <property type="match status" value="1"/>
</dbReference>
<dbReference type="Gene3D" id="3.80.10.10">
    <property type="entry name" value="Ribonuclease Inhibitor"/>
    <property type="match status" value="1"/>
</dbReference>
<organism evidence="2 3">
    <name type="scientific">Kingdonia uniflora</name>
    <dbReference type="NCBI Taxonomy" id="39325"/>
    <lineage>
        <taxon>Eukaryota</taxon>
        <taxon>Viridiplantae</taxon>
        <taxon>Streptophyta</taxon>
        <taxon>Embryophyta</taxon>
        <taxon>Tracheophyta</taxon>
        <taxon>Spermatophyta</taxon>
        <taxon>Magnoliopsida</taxon>
        <taxon>Ranunculales</taxon>
        <taxon>Circaeasteraceae</taxon>
        <taxon>Kingdonia</taxon>
    </lineage>
</organism>
<dbReference type="InterPro" id="IPR032675">
    <property type="entry name" value="LRR_dom_sf"/>
</dbReference>
<reference evidence="2 3" key="1">
    <citation type="journal article" date="2020" name="IScience">
        <title>Genome Sequencing of the Endangered Kingdonia uniflora (Circaeasteraceae, Ranunculales) Reveals Potential Mechanisms of Evolutionary Specialization.</title>
        <authorList>
            <person name="Sun Y."/>
            <person name="Deng T."/>
            <person name="Zhang A."/>
            <person name="Moore M.J."/>
            <person name="Landis J.B."/>
            <person name="Lin N."/>
            <person name="Zhang H."/>
            <person name="Zhang X."/>
            <person name="Huang J."/>
            <person name="Zhang X."/>
            <person name="Sun H."/>
            <person name="Wang H."/>
        </authorList>
    </citation>
    <scope>NUCLEOTIDE SEQUENCE [LARGE SCALE GENOMIC DNA]</scope>
    <source>
        <strain evidence="2">TB1705</strain>
        <tissue evidence="2">Leaf</tissue>
    </source>
</reference>
<evidence type="ECO:0000259" key="1">
    <source>
        <dbReference type="Pfam" id="PF25019"/>
    </source>
</evidence>
<accession>A0A7J7NDA5</accession>
<comment type="caution">
    <text evidence="2">The sequence shown here is derived from an EMBL/GenBank/DDBJ whole genome shotgun (WGS) entry which is preliminary data.</text>
</comment>
<evidence type="ECO:0000313" key="2">
    <source>
        <dbReference type="EMBL" id="KAF6164848.1"/>
    </source>
</evidence>
<gene>
    <name evidence="2" type="ORF">GIB67_017051</name>
</gene>
<dbReference type="InterPro" id="IPR056789">
    <property type="entry name" value="LRR_R13L1-DRL21"/>
</dbReference>
<name>A0A7J7NDA5_9MAGN</name>
<dbReference type="SUPFAM" id="SSF52058">
    <property type="entry name" value="L domain-like"/>
    <property type="match status" value="1"/>
</dbReference>